<name>A0A2W7CB73_9HYPH</name>
<dbReference type="SUPFAM" id="SSF75005">
    <property type="entry name" value="Arabinanase/levansucrase/invertase"/>
    <property type="match status" value="1"/>
</dbReference>
<dbReference type="InterPro" id="IPR023296">
    <property type="entry name" value="Glyco_hydro_beta-prop_sf"/>
</dbReference>
<dbReference type="RefSeq" id="WP_111542295.1">
    <property type="nucleotide sequence ID" value="NZ_MZXV01000001.1"/>
</dbReference>
<evidence type="ECO:0008006" key="3">
    <source>
        <dbReference type="Google" id="ProtNLM"/>
    </source>
</evidence>
<evidence type="ECO:0000313" key="1">
    <source>
        <dbReference type="EMBL" id="PZV40502.1"/>
    </source>
</evidence>
<dbReference type="Proteomes" id="UP000248616">
    <property type="component" value="Unassembled WGS sequence"/>
</dbReference>
<dbReference type="AlphaFoldDB" id="A0A2W7CB73"/>
<dbReference type="PANTHER" id="PTHR35279:SF1">
    <property type="entry name" value="ARABINANASE_LEVANSUCRASE_INVERTASE"/>
    <property type="match status" value="1"/>
</dbReference>
<sequence length="300" mass="33549">MRWEKLGRLFCPMGDVEWMRSHATMPMAEHISGNVFKIYFGSRDALQRSHTSYVVIDLSAPSRILELARSPVLVPGILGEFDDSGALASWLTVVGPTRYLYYVGWNLGVTVPFRNSVGLATATSEGSFSRFAAGPLVDRSMTEPHFVGSCCVLNEAGLWHMWYVSCVGWTQMADGPQHRYHIKYASSDDGINWRRNGRVAIDFASEQEYAISRPAVMRDGALWRMWYSCRGDRYRIGYAESGDGLNWSRLDHAVGIASSASGWDSEMIEYPFVFDHGGQRYMLYNGNGYGKTGFGLAALV</sequence>
<organism evidence="1 2">
    <name type="scientific">Mesorhizobium kowhaii</name>
    <dbReference type="NCBI Taxonomy" id="1300272"/>
    <lineage>
        <taxon>Bacteria</taxon>
        <taxon>Pseudomonadati</taxon>
        <taxon>Pseudomonadota</taxon>
        <taxon>Alphaproteobacteria</taxon>
        <taxon>Hyphomicrobiales</taxon>
        <taxon>Phyllobacteriaceae</taxon>
        <taxon>Mesorhizobium</taxon>
    </lineage>
</organism>
<dbReference type="EMBL" id="MZXV01000001">
    <property type="protein sequence ID" value="PZV40502.1"/>
    <property type="molecule type" value="Genomic_DNA"/>
</dbReference>
<evidence type="ECO:0000313" key="2">
    <source>
        <dbReference type="Proteomes" id="UP000248616"/>
    </source>
</evidence>
<gene>
    <name evidence="1" type="ORF">B5V02_00270</name>
</gene>
<protein>
    <recommendedName>
        <fullName evidence="3">Glycosyl hydrolase family 32 N-terminal domain-containing protein</fullName>
    </recommendedName>
</protein>
<dbReference type="PANTHER" id="PTHR35279">
    <property type="match status" value="1"/>
</dbReference>
<reference evidence="2" key="1">
    <citation type="submission" date="2017-03" db="EMBL/GenBank/DDBJ databases">
        <authorList>
            <person name="Safronova V.I."/>
            <person name="Sazanova A.L."/>
            <person name="Chirak E.R."/>
        </authorList>
    </citation>
    <scope>NUCLEOTIDE SEQUENCE [LARGE SCALE GENOMIC DNA]</scope>
    <source>
        <strain evidence="2">Ach-343</strain>
    </source>
</reference>
<comment type="caution">
    <text evidence="1">The sequence shown here is derived from an EMBL/GenBank/DDBJ whole genome shotgun (WGS) entry which is preliminary data.</text>
</comment>
<keyword evidence="2" id="KW-1185">Reference proteome</keyword>
<accession>A0A2W7CB73</accession>
<dbReference type="OrthoDB" id="7064503at2"/>
<dbReference type="Gene3D" id="2.115.10.20">
    <property type="entry name" value="Glycosyl hydrolase domain, family 43"/>
    <property type="match status" value="1"/>
</dbReference>
<proteinExistence type="predicted"/>